<evidence type="ECO:0000256" key="1">
    <source>
        <dbReference type="SAM" id="MobiDB-lite"/>
    </source>
</evidence>
<reference evidence="2 3" key="1">
    <citation type="journal article" date="2016" name="PLoS Pathog.">
        <title>Biosynthesis of antibiotic leucinostatins in bio-control fungus Purpureocillium lilacinum and their inhibition on phytophthora revealed by genome mining.</title>
        <authorList>
            <person name="Wang G."/>
            <person name="Liu Z."/>
            <person name="Lin R."/>
            <person name="Li E."/>
            <person name="Mao Z."/>
            <person name="Ling J."/>
            <person name="Yang Y."/>
            <person name="Yin W.B."/>
            <person name="Xie B."/>
        </authorList>
    </citation>
    <scope>NUCLEOTIDE SEQUENCE [LARGE SCALE GENOMIC DNA]</scope>
    <source>
        <strain evidence="2">170</strain>
    </source>
</reference>
<keyword evidence="3" id="KW-1185">Reference proteome</keyword>
<evidence type="ECO:0000313" key="3">
    <source>
        <dbReference type="Proteomes" id="UP000078397"/>
    </source>
</evidence>
<protein>
    <submittedName>
        <fullName evidence="2">Uncharacterized protein</fullName>
    </submittedName>
</protein>
<dbReference type="GeneID" id="28857580"/>
<accession>A0A179FTH7</accession>
<evidence type="ECO:0000313" key="2">
    <source>
        <dbReference type="EMBL" id="OAQ68510.1"/>
    </source>
</evidence>
<feature type="region of interest" description="Disordered" evidence="1">
    <location>
        <begin position="23"/>
        <end position="54"/>
    </location>
</feature>
<organism evidence="2 3">
    <name type="scientific">Pochonia chlamydosporia 170</name>
    <dbReference type="NCBI Taxonomy" id="1380566"/>
    <lineage>
        <taxon>Eukaryota</taxon>
        <taxon>Fungi</taxon>
        <taxon>Dikarya</taxon>
        <taxon>Ascomycota</taxon>
        <taxon>Pezizomycotina</taxon>
        <taxon>Sordariomycetes</taxon>
        <taxon>Hypocreomycetidae</taxon>
        <taxon>Hypocreales</taxon>
        <taxon>Clavicipitaceae</taxon>
        <taxon>Pochonia</taxon>
    </lineage>
</organism>
<dbReference type="KEGG" id="pchm:VFPPC_15833"/>
<dbReference type="AlphaFoldDB" id="A0A179FTH7"/>
<gene>
    <name evidence="2" type="ORF">VFPPC_15833</name>
</gene>
<feature type="region of interest" description="Disordered" evidence="1">
    <location>
        <begin position="92"/>
        <end position="116"/>
    </location>
</feature>
<dbReference type="EMBL" id="LSBJ02000003">
    <property type="protein sequence ID" value="OAQ68510.1"/>
    <property type="molecule type" value="Genomic_DNA"/>
</dbReference>
<sequence length="116" mass="12834">MTIGNATAVRRAGSKKFRLQGVRRKCSNVSERSRTSEDQASNIEHDDDDEEGKCQTQEAMQLLPCQINGMVLGGSESETLQYRTKVPEFEGLGREPEATAIGTGDDKHQTRLMCTD</sequence>
<dbReference type="RefSeq" id="XP_018145360.1">
    <property type="nucleotide sequence ID" value="XM_018293586.1"/>
</dbReference>
<name>A0A179FTH7_METCM</name>
<proteinExistence type="predicted"/>
<dbReference type="Proteomes" id="UP000078397">
    <property type="component" value="Unassembled WGS sequence"/>
</dbReference>
<comment type="caution">
    <text evidence="2">The sequence shown here is derived from an EMBL/GenBank/DDBJ whole genome shotgun (WGS) entry which is preliminary data.</text>
</comment>